<geneLocation type="plasmid" evidence="2">
    <name>pnpa70</name>
</geneLocation>
<gene>
    <name evidence="1" type="ORF">FGF80_18635</name>
</gene>
<dbReference type="EMBL" id="CP040639">
    <property type="protein sequence ID" value="QCW05263.1"/>
    <property type="molecule type" value="Genomic_DNA"/>
</dbReference>
<evidence type="ECO:0000313" key="2">
    <source>
        <dbReference type="Proteomes" id="UP000307562"/>
    </source>
</evidence>
<accession>A0A4P9TK05</accession>
<name>A0A4P9TK05_9EURY</name>
<keyword evidence="2" id="KW-1185">Reference proteome</keyword>
<protein>
    <submittedName>
        <fullName evidence="1">Uncharacterized protein</fullName>
    </submittedName>
</protein>
<dbReference type="RefSeq" id="WP_138655720.1">
    <property type="nucleotide sequence ID" value="NZ_CP040639.1"/>
</dbReference>
<dbReference type="AlphaFoldDB" id="A0A4P9TK05"/>
<proteinExistence type="predicted"/>
<organism evidence="1 2">
    <name type="scientific">Natrinema pallidum</name>
    <dbReference type="NCBI Taxonomy" id="69527"/>
    <lineage>
        <taxon>Archaea</taxon>
        <taxon>Methanobacteriati</taxon>
        <taxon>Methanobacteriota</taxon>
        <taxon>Stenosarchaea group</taxon>
        <taxon>Halobacteria</taxon>
        <taxon>Halobacteriales</taxon>
        <taxon>Natrialbaceae</taxon>
        <taxon>Natrinema</taxon>
    </lineage>
</organism>
<reference evidence="2" key="1">
    <citation type="submission" date="2019-05" db="EMBL/GenBank/DDBJ databases">
        <title>Complete Genome Sequence and Methylation Pattern of the Halophilic Archaeon Natrinema pallidum BOL6-1.</title>
        <authorList>
            <person name="DasSarma P."/>
            <person name="DasSarma B.P."/>
            <person name="DasSarma S.L."/>
            <person name="Martinez F.L."/>
            <person name="Guzman D."/>
            <person name="Roberts R.J."/>
            <person name="DasSarma S."/>
        </authorList>
    </citation>
    <scope>NUCLEOTIDE SEQUENCE [LARGE SCALE GENOMIC DNA]</scope>
    <source>
        <strain evidence="2">BOL6-1</strain>
        <plasmid evidence="2">pnpa70</plasmid>
    </source>
</reference>
<sequence>MSDHETLDEIAAQAAEEWDYRAFDGEFGQEQHVSIPCQLRFTDEPEQQTEKFHTALEVHDLTPLDARPVSDTEPFYDGEICSTDHYNRLRVLVFRGDLIRIYPKDGYVPDPEELARLLHAITVGFRADVEHDPIERDGDDDE</sequence>
<keyword evidence="1" id="KW-0614">Plasmid</keyword>
<dbReference type="KEGG" id="npl:FGF80_18635"/>
<dbReference type="GeneID" id="96158158"/>
<evidence type="ECO:0000313" key="1">
    <source>
        <dbReference type="EMBL" id="QCW05263.1"/>
    </source>
</evidence>
<dbReference type="Proteomes" id="UP000307562">
    <property type="component" value="Plasmid pNPA70"/>
</dbReference>